<dbReference type="Proteomes" id="UP001601992">
    <property type="component" value="Unassembled WGS sequence"/>
</dbReference>
<evidence type="ECO:0000256" key="2">
    <source>
        <dbReference type="ARBA" id="ARBA00023136"/>
    </source>
</evidence>
<feature type="transmembrane region" description="Helical" evidence="4">
    <location>
        <begin position="114"/>
        <end position="136"/>
    </location>
</feature>
<reference evidence="5 6" key="1">
    <citation type="submission" date="2024-10" db="EMBL/GenBank/DDBJ databases">
        <title>The Natural Products Discovery Center: Release of the First 8490 Sequenced Strains for Exploring Actinobacteria Biosynthetic Diversity.</title>
        <authorList>
            <person name="Kalkreuter E."/>
            <person name="Kautsar S.A."/>
            <person name="Yang D."/>
            <person name="Bader C.D."/>
            <person name="Teijaro C.N."/>
            <person name="Fluegel L."/>
            <person name="Davis C.M."/>
            <person name="Simpson J.R."/>
            <person name="Lauterbach L."/>
            <person name="Steele A.D."/>
            <person name="Gui C."/>
            <person name="Meng S."/>
            <person name="Li G."/>
            <person name="Viehrig K."/>
            <person name="Ye F."/>
            <person name="Su P."/>
            <person name="Kiefer A.F."/>
            <person name="Nichols A."/>
            <person name="Cepeda A.J."/>
            <person name="Yan W."/>
            <person name="Fan B."/>
            <person name="Jiang Y."/>
            <person name="Adhikari A."/>
            <person name="Zheng C.-J."/>
            <person name="Schuster L."/>
            <person name="Cowan T.M."/>
            <person name="Smanski M.J."/>
            <person name="Chevrette M.G."/>
            <person name="De Carvalho L.P.S."/>
            <person name="Shen B."/>
        </authorList>
    </citation>
    <scope>NUCLEOTIDE SEQUENCE [LARGE SCALE GENOMIC DNA]</scope>
    <source>
        <strain evidence="5 6">NPDC002593</strain>
    </source>
</reference>
<evidence type="ECO:0000256" key="3">
    <source>
        <dbReference type="SAM" id="MobiDB-lite"/>
    </source>
</evidence>
<sequence length="269" mass="27884">MADNDDADEPKQAKPSDAAASEDESDAAASEDESDAAASDDSTDAAVADDSAERARSATADRSEESLSPEATDTAAESAQSTQSTRPSNTDSTEDASESADRPRRLNRMPSRRILASAAAAVVIVALAAVTATLVLQHRTATREQADRAAYLQAARQAVVDLTTISAGSADADVARILAASTGTFHDDFGSRSAAFTSVVKQAHVSTTGTVSAAGIESMSGDEAKVLVAATSRVTNATGADNEPRVWRLRVLLHRTQGHILVSNVDFVP</sequence>
<dbReference type="RefSeq" id="WP_387405169.1">
    <property type="nucleotide sequence ID" value="NZ_JBIAQY010000009.1"/>
</dbReference>
<feature type="compositionally biased region" description="Basic and acidic residues" evidence="3">
    <location>
        <begin position="51"/>
        <end position="65"/>
    </location>
</feature>
<gene>
    <name evidence="5" type="ORF">ACFYXQ_25065</name>
</gene>
<proteinExistence type="predicted"/>
<evidence type="ECO:0000313" key="6">
    <source>
        <dbReference type="Proteomes" id="UP001601992"/>
    </source>
</evidence>
<protein>
    <recommendedName>
        <fullName evidence="7">Mce-associated membrane protein</fullName>
    </recommendedName>
</protein>
<evidence type="ECO:0000256" key="1">
    <source>
        <dbReference type="ARBA" id="ARBA00004370"/>
    </source>
</evidence>
<keyword evidence="2 4" id="KW-0472">Membrane</keyword>
<dbReference type="EMBL" id="JBIAQY010000009">
    <property type="protein sequence ID" value="MFF3571056.1"/>
    <property type="molecule type" value="Genomic_DNA"/>
</dbReference>
<feature type="compositionally biased region" description="Polar residues" evidence="3">
    <location>
        <begin position="69"/>
        <end position="91"/>
    </location>
</feature>
<keyword evidence="4" id="KW-1133">Transmembrane helix</keyword>
<accession>A0ABW6S774</accession>
<feature type="compositionally biased region" description="Low complexity" evidence="3">
    <location>
        <begin position="36"/>
        <end position="49"/>
    </location>
</feature>
<comment type="subcellular location">
    <subcellularLocation>
        <location evidence="1">Membrane</location>
    </subcellularLocation>
</comment>
<dbReference type="PANTHER" id="PTHR37042">
    <property type="entry name" value="OUTER MEMBRANE PROTEIN RV1973"/>
    <property type="match status" value="1"/>
</dbReference>
<name>A0ABW6S774_9NOCA</name>
<dbReference type="PANTHER" id="PTHR37042:SF4">
    <property type="entry name" value="OUTER MEMBRANE PROTEIN RV1973"/>
    <property type="match status" value="1"/>
</dbReference>
<keyword evidence="4" id="KW-0812">Transmembrane</keyword>
<evidence type="ECO:0008006" key="7">
    <source>
        <dbReference type="Google" id="ProtNLM"/>
    </source>
</evidence>
<evidence type="ECO:0000256" key="4">
    <source>
        <dbReference type="SAM" id="Phobius"/>
    </source>
</evidence>
<keyword evidence="6" id="KW-1185">Reference proteome</keyword>
<feature type="compositionally biased region" description="Acidic residues" evidence="3">
    <location>
        <begin position="20"/>
        <end position="35"/>
    </location>
</feature>
<comment type="caution">
    <text evidence="5">The sequence shown here is derived from an EMBL/GenBank/DDBJ whole genome shotgun (WGS) entry which is preliminary data.</text>
</comment>
<feature type="region of interest" description="Disordered" evidence="3">
    <location>
        <begin position="1"/>
        <end position="108"/>
    </location>
</feature>
<organism evidence="5 6">
    <name type="scientific">Nocardia jiangxiensis</name>
    <dbReference type="NCBI Taxonomy" id="282685"/>
    <lineage>
        <taxon>Bacteria</taxon>
        <taxon>Bacillati</taxon>
        <taxon>Actinomycetota</taxon>
        <taxon>Actinomycetes</taxon>
        <taxon>Mycobacteriales</taxon>
        <taxon>Nocardiaceae</taxon>
        <taxon>Nocardia</taxon>
    </lineage>
</organism>
<evidence type="ECO:0000313" key="5">
    <source>
        <dbReference type="EMBL" id="MFF3571056.1"/>
    </source>
</evidence>